<comment type="pathway">
    <text evidence="7">Cofactor metabolism.</text>
</comment>
<evidence type="ECO:0000256" key="3">
    <source>
        <dbReference type="ARBA" id="ARBA00022630"/>
    </source>
</evidence>
<feature type="binding site" evidence="9">
    <location>
        <position position="190"/>
    </location>
    <ligand>
        <name>FMN</name>
        <dbReference type="ChEBI" id="CHEBI:58210"/>
    </ligand>
</feature>
<feature type="binding site" evidence="9">
    <location>
        <position position="109"/>
    </location>
    <ligand>
        <name>FMN</name>
        <dbReference type="ChEBI" id="CHEBI:58210"/>
    </ligand>
</feature>
<dbReference type="InterPro" id="IPR019740">
    <property type="entry name" value="Pyridox_Oxase_CS"/>
</dbReference>
<dbReference type="PANTHER" id="PTHR10851:SF0">
    <property type="entry name" value="PYRIDOXINE-5'-PHOSPHATE OXIDASE"/>
    <property type="match status" value="1"/>
</dbReference>
<keyword evidence="13" id="KW-1185">Reference proteome</keyword>
<feature type="binding site" evidence="9">
    <location>
        <position position="87"/>
    </location>
    <ligand>
        <name>FMN</name>
        <dbReference type="ChEBI" id="CHEBI:58210"/>
    </ligand>
</feature>
<organism evidence="12 13">
    <name type="scientific">Candidatus Methylacidithermus pantelleriae</name>
    <dbReference type="NCBI Taxonomy" id="2744239"/>
    <lineage>
        <taxon>Bacteria</taxon>
        <taxon>Pseudomonadati</taxon>
        <taxon>Verrucomicrobiota</taxon>
        <taxon>Methylacidiphilae</taxon>
        <taxon>Methylacidiphilales</taxon>
        <taxon>Methylacidiphilaceae</taxon>
        <taxon>Candidatus Methylacidithermus</taxon>
    </lineage>
</organism>
<keyword evidence="6" id="KW-0664">Pyridoxine biosynthesis</keyword>
<keyword evidence="3" id="KW-0285">Flavoprotein</keyword>
<keyword evidence="5 12" id="KW-0560">Oxidoreductase</keyword>
<sequence length="218" mass="25683">MSLDSTSLAHLRRIYENRPIAWETLPQEPLVEFRRWLELALAVEAYEPNAMVIATANREGRPSARIVLLKGLDERGLIFFTNRESRKGQELKENPFASVVFYWPSLQRQVCLRGAVEPLEEELAHAYFRSRPREHQLASWASRQSTPIPMDRSFLETRLQEVAERFRNQEVPPPPYWGGYRVIPDTVEFWQGRPNRLHDRFRYTRLPSGNWQLERLAP</sequence>
<evidence type="ECO:0000256" key="4">
    <source>
        <dbReference type="ARBA" id="ARBA00022643"/>
    </source>
</evidence>
<dbReference type="Pfam" id="PF10590">
    <property type="entry name" value="PNP_phzG_C"/>
    <property type="match status" value="1"/>
</dbReference>
<reference evidence="12" key="1">
    <citation type="submission" date="2021-02" db="EMBL/GenBank/DDBJ databases">
        <authorList>
            <person name="Cremers G."/>
            <person name="Picone N."/>
        </authorList>
    </citation>
    <scope>NUCLEOTIDE SEQUENCE</scope>
    <source>
        <strain evidence="12">PQ17</strain>
    </source>
</reference>
<feature type="domain" description="Pyridoxine 5'-phosphate oxidase dimerisation C-terminal" evidence="11">
    <location>
        <begin position="177"/>
        <end position="218"/>
    </location>
</feature>
<evidence type="ECO:0000256" key="8">
    <source>
        <dbReference type="NCBIfam" id="TIGR00558"/>
    </source>
</evidence>
<dbReference type="PANTHER" id="PTHR10851">
    <property type="entry name" value="PYRIDOXINE-5-PHOSPHATE OXIDASE"/>
    <property type="match status" value="1"/>
</dbReference>
<keyword evidence="4 9" id="KW-0288">FMN</keyword>
<dbReference type="EC" id="1.4.3.5" evidence="8"/>
<comment type="caution">
    <text evidence="12">The sequence shown here is derived from an EMBL/GenBank/DDBJ whole genome shotgun (WGS) entry which is preliminary data.</text>
</comment>
<feature type="binding site" evidence="9">
    <location>
        <position position="86"/>
    </location>
    <ligand>
        <name>FMN</name>
        <dbReference type="ChEBI" id="CHEBI:58210"/>
    </ligand>
</feature>
<name>A0A8J2BII3_9BACT</name>
<dbReference type="NCBIfam" id="NF004231">
    <property type="entry name" value="PRK05679.1"/>
    <property type="match status" value="1"/>
</dbReference>
<comment type="subunit">
    <text evidence="2">Homodimer.</text>
</comment>
<gene>
    <name evidence="12" type="primary">pdxH</name>
    <name evidence="12" type="ORF">MPNT_230014</name>
</gene>
<dbReference type="EMBL" id="CAJNOB010000016">
    <property type="protein sequence ID" value="CAF0697775.1"/>
    <property type="molecule type" value="Genomic_DNA"/>
</dbReference>
<evidence type="ECO:0000313" key="13">
    <source>
        <dbReference type="Proteomes" id="UP000663859"/>
    </source>
</evidence>
<dbReference type="HAMAP" id="MF_01629">
    <property type="entry name" value="PdxH"/>
    <property type="match status" value="1"/>
</dbReference>
<evidence type="ECO:0000256" key="5">
    <source>
        <dbReference type="ARBA" id="ARBA00023002"/>
    </source>
</evidence>
<feature type="domain" description="Pyridoxamine 5'-phosphate oxidase N-terminal" evidence="10">
    <location>
        <begin position="47"/>
        <end position="163"/>
    </location>
</feature>
<dbReference type="GO" id="GO:0004733">
    <property type="term" value="F:pyridoxamine phosphate oxidase activity"/>
    <property type="evidence" value="ECO:0007669"/>
    <property type="project" value="UniProtKB-UniRule"/>
</dbReference>
<dbReference type="InterPro" id="IPR019576">
    <property type="entry name" value="Pyridoxamine_oxidase_dimer_C"/>
</dbReference>
<dbReference type="Proteomes" id="UP000663859">
    <property type="component" value="Unassembled WGS sequence"/>
</dbReference>
<dbReference type="GO" id="GO:0008615">
    <property type="term" value="P:pyridoxine biosynthetic process"/>
    <property type="evidence" value="ECO:0007669"/>
    <property type="project" value="UniProtKB-UniRule"/>
</dbReference>
<accession>A0A8J2BII3</accession>
<dbReference type="Gene3D" id="2.30.110.10">
    <property type="entry name" value="Electron Transport, Fmn-binding Protein, Chain A"/>
    <property type="match status" value="1"/>
</dbReference>
<evidence type="ECO:0000259" key="10">
    <source>
        <dbReference type="Pfam" id="PF01243"/>
    </source>
</evidence>
<dbReference type="InterPro" id="IPR011576">
    <property type="entry name" value="Pyridox_Oxase_N"/>
</dbReference>
<dbReference type="Pfam" id="PF01243">
    <property type="entry name" value="PNPOx_N"/>
    <property type="match status" value="1"/>
</dbReference>
<dbReference type="NCBIfam" id="TIGR00558">
    <property type="entry name" value="pdxH"/>
    <property type="match status" value="1"/>
</dbReference>
<proteinExistence type="inferred from homology"/>
<dbReference type="PROSITE" id="PS01064">
    <property type="entry name" value="PYRIDOX_OXIDASE"/>
    <property type="match status" value="1"/>
</dbReference>
<evidence type="ECO:0000256" key="7">
    <source>
        <dbReference type="ARBA" id="ARBA00060587"/>
    </source>
</evidence>
<dbReference type="SUPFAM" id="SSF50475">
    <property type="entry name" value="FMN-binding split barrel"/>
    <property type="match status" value="1"/>
</dbReference>
<comment type="similarity">
    <text evidence="1">Belongs to the pyridoxamine 5'-phosphate oxidase family.</text>
</comment>
<feature type="binding site" evidence="9">
    <location>
        <begin position="65"/>
        <end position="70"/>
    </location>
    <ligand>
        <name>FMN</name>
        <dbReference type="ChEBI" id="CHEBI:58210"/>
    </ligand>
</feature>
<feature type="binding site" evidence="9">
    <location>
        <begin position="144"/>
        <end position="145"/>
    </location>
    <ligand>
        <name>FMN</name>
        <dbReference type="ChEBI" id="CHEBI:58210"/>
    </ligand>
</feature>
<dbReference type="InterPro" id="IPR000659">
    <property type="entry name" value="Pyridox_Oxase"/>
</dbReference>
<protein>
    <recommendedName>
        <fullName evidence="8">Pyridoxamine 5'-phosphate oxidase</fullName>
        <ecNumber evidence="8">1.4.3.5</ecNumber>
    </recommendedName>
</protein>
<evidence type="ECO:0000256" key="2">
    <source>
        <dbReference type="ARBA" id="ARBA00011738"/>
    </source>
</evidence>
<feature type="binding site" evidence="9">
    <location>
        <begin position="80"/>
        <end position="81"/>
    </location>
    <ligand>
        <name>FMN</name>
        <dbReference type="ChEBI" id="CHEBI:58210"/>
    </ligand>
</feature>
<evidence type="ECO:0000259" key="11">
    <source>
        <dbReference type="Pfam" id="PF10590"/>
    </source>
</evidence>
<dbReference type="PIRSF" id="PIRSF000190">
    <property type="entry name" value="Pyd_amn-ph_oxd"/>
    <property type="match status" value="1"/>
</dbReference>
<dbReference type="RefSeq" id="WP_174583223.1">
    <property type="nucleotide sequence ID" value="NZ_CAJNOB010000016.1"/>
</dbReference>
<comment type="cofactor">
    <cofactor evidence="9">
        <name>FMN</name>
        <dbReference type="ChEBI" id="CHEBI:58210"/>
    </cofactor>
    <text evidence="9">Binds 1 FMN per subunit.</text>
</comment>
<evidence type="ECO:0000256" key="6">
    <source>
        <dbReference type="ARBA" id="ARBA00023096"/>
    </source>
</evidence>
<dbReference type="InterPro" id="IPR012349">
    <property type="entry name" value="Split_barrel_FMN-bd"/>
</dbReference>
<dbReference type="AlphaFoldDB" id="A0A8J2BII3"/>
<evidence type="ECO:0000256" key="1">
    <source>
        <dbReference type="ARBA" id="ARBA00007301"/>
    </source>
</evidence>
<evidence type="ECO:0000256" key="9">
    <source>
        <dbReference type="PIRSR" id="PIRSR000190-2"/>
    </source>
</evidence>
<feature type="binding site" evidence="9">
    <location>
        <position position="200"/>
    </location>
    <ligand>
        <name>FMN</name>
        <dbReference type="ChEBI" id="CHEBI:58210"/>
    </ligand>
</feature>
<dbReference type="GO" id="GO:0010181">
    <property type="term" value="F:FMN binding"/>
    <property type="evidence" value="ECO:0007669"/>
    <property type="project" value="UniProtKB-UniRule"/>
</dbReference>
<dbReference type="FunFam" id="2.30.110.10:FF:000020">
    <property type="entry name" value="PNPO isoform 11"/>
    <property type="match status" value="1"/>
</dbReference>
<evidence type="ECO:0000313" key="12">
    <source>
        <dbReference type="EMBL" id="CAF0697775.1"/>
    </source>
</evidence>